<accession>X0S6L2</accession>
<gene>
    <name evidence="2" type="ORF">S01H1_05105</name>
</gene>
<dbReference type="EMBL" id="BARS01002660">
    <property type="protein sequence ID" value="GAF70871.1"/>
    <property type="molecule type" value="Genomic_DNA"/>
</dbReference>
<reference evidence="2" key="1">
    <citation type="journal article" date="2014" name="Front. Microbiol.">
        <title>High frequency of phylogenetically diverse reductive dehalogenase-homologous genes in deep subseafloor sedimentary metagenomes.</title>
        <authorList>
            <person name="Kawai M."/>
            <person name="Futagami T."/>
            <person name="Toyoda A."/>
            <person name="Takaki Y."/>
            <person name="Nishi S."/>
            <person name="Hori S."/>
            <person name="Arai W."/>
            <person name="Tsubouchi T."/>
            <person name="Morono Y."/>
            <person name="Uchiyama I."/>
            <person name="Ito T."/>
            <person name="Fujiyama A."/>
            <person name="Inagaki F."/>
            <person name="Takami H."/>
        </authorList>
    </citation>
    <scope>NUCLEOTIDE SEQUENCE</scope>
    <source>
        <strain evidence="2">Expedition CK06-06</strain>
    </source>
</reference>
<dbReference type="AlphaFoldDB" id="X0S6L2"/>
<proteinExistence type="predicted"/>
<evidence type="ECO:0000313" key="2">
    <source>
        <dbReference type="EMBL" id="GAF70871.1"/>
    </source>
</evidence>
<organism evidence="2">
    <name type="scientific">marine sediment metagenome</name>
    <dbReference type="NCBI Taxonomy" id="412755"/>
    <lineage>
        <taxon>unclassified sequences</taxon>
        <taxon>metagenomes</taxon>
        <taxon>ecological metagenomes</taxon>
    </lineage>
</organism>
<name>X0S6L2_9ZZZZ</name>
<evidence type="ECO:0000256" key="1">
    <source>
        <dbReference type="SAM" id="Phobius"/>
    </source>
</evidence>
<keyword evidence="1" id="KW-1133">Transmembrane helix</keyword>
<feature type="non-terminal residue" evidence="2">
    <location>
        <position position="1"/>
    </location>
</feature>
<protein>
    <submittedName>
        <fullName evidence="2">Uncharacterized protein</fullName>
    </submittedName>
</protein>
<keyword evidence="1" id="KW-0812">Transmembrane</keyword>
<feature type="transmembrane region" description="Helical" evidence="1">
    <location>
        <begin position="25"/>
        <end position="42"/>
    </location>
</feature>
<keyword evidence="1" id="KW-0472">Membrane</keyword>
<sequence>SEIYEPLIPFLNGFNNFFYVLFKNANYLFFFLFLIMSVLLLINAREREYDERVQGKEELVKKRGRIFS</sequence>
<comment type="caution">
    <text evidence="2">The sequence shown here is derived from an EMBL/GenBank/DDBJ whole genome shotgun (WGS) entry which is preliminary data.</text>
</comment>